<feature type="compositionally biased region" description="Low complexity" evidence="1">
    <location>
        <begin position="205"/>
        <end position="222"/>
    </location>
</feature>
<comment type="caution">
    <text evidence="2">The sequence shown here is derived from an EMBL/GenBank/DDBJ whole genome shotgun (WGS) entry which is preliminary data.</text>
</comment>
<gene>
    <name evidence="2" type="ORF">VKT23_008212</name>
</gene>
<evidence type="ECO:0000313" key="3">
    <source>
        <dbReference type="Proteomes" id="UP001498398"/>
    </source>
</evidence>
<feature type="compositionally biased region" description="Polar residues" evidence="1">
    <location>
        <begin position="60"/>
        <end position="87"/>
    </location>
</feature>
<protein>
    <submittedName>
        <fullName evidence="2">Uncharacterized protein</fullName>
    </submittedName>
</protein>
<dbReference type="Proteomes" id="UP001498398">
    <property type="component" value="Unassembled WGS sequence"/>
</dbReference>
<feature type="region of interest" description="Disordered" evidence="1">
    <location>
        <begin position="43"/>
        <end position="226"/>
    </location>
</feature>
<evidence type="ECO:0000313" key="2">
    <source>
        <dbReference type="EMBL" id="KAK7461780.1"/>
    </source>
</evidence>
<evidence type="ECO:0000256" key="1">
    <source>
        <dbReference type="SAM" id="MobiDB-lite"/>
    </source>
</evidence>
<keyword evidence="3" id="KW-1185">Reference proteome</keyword>
<sequence>MPERNKCEEANQMSAFLSTTTTRFLGKFGFADEEKGINIPAVPGFEDITPGSSVEVPTAVSGSASTQNAGPETPVATSSVHASSTIAAANPTDKDIAESSGTVVPSIPTDQSNSADDPSATPSGPNVPTAAEPTSNIPTATDQSTSATGSESNINLPVIDDSTPTNNYSVVNHPPKNPETTHQGSNSGPENPPESPPENPPENPPTSTAAPTTASTSAPPSTITRQSIQSIKGIEQDKLYTAAEQLGWMNLTEKELKIRMEGFKVLRKRLQTWYAKEHRKVEKGNDKLIDKLADVGGRSDPWPVRVNDVQMFMKLYWETIIKPVAAREIEQEKNAFAAWTEQHPDATKDEIKKSKPVNVAIRTRVAKRLWEEQDEEFKKEI</sequence>
<feature type="compositionally biased region" description="Pro residues" evidence="1">
    <location>
        <begin position="190"/>
        <end position="204"/>
    </location>
</feature>
<reference evidence="2 3" key="1">
    <citation type="submission" date="2024-01" db="EMBL/GenBank/DDBJ databases">
        <title>A draft genome for the cacao thread blight pathogen Marasmiellus scandens.</title>
        <authorList>
            <person name="Baruah I.K."/>
            <person name="Leung J."/>
            <person name="Bukari Y."/>
            <person name="Amoako-Attah I."/>
            <person name="Meinhardt L.W."/>
            <person name="Bailey B.A."/>
            <person name="Cohen S.P."/>
        </authorList>
    </citation>
    <scope>NUCLEOTIDE SEQUENCE [LARGE SCALE GENOMIC DNA]</scope>
    <source>
        <strain evidence="2 3">GH-19</strain>
    </source>
</reference>
<name>A0ABR1JM81_9AGAR</name>
<feature type="compositionally biased region" description="Polar residues" evidence="1">
    <location>
        <begin position="99"/>
        <end position="155"/>
    </location>
</feature>
<dbReference type="EMBL" id="JBANRG010000012">
    <property type="protein sequence ID" value="KAK7461780.1"/>
    <property type="molecule type" value="Genomic_DNA"/>
</dbReference>
<accession>A0ABR1JM81</accession>
<organism evidence="2 3">
    <name type="scientific">Marasmiellus scandens</name>
    <dbReference type="NCBI Taxonomy" id="2682957"/>
    <lineage>
        <taxon>Eukaryota</taxon>
        <taxon>Fungi</taxon>
        <taxon>Dikarya</taxon>
        <taxon>Basidiomycota</taxon>
        <taxon>Agaricomycotina</taxon>
        <taxon>Agaricomycetes</taxon>
        <taxon>Agaricomycetidae</taxon>
        <taxon>Agaricales</taxon>
        <taxon>Marasmiineae</taxon>
        <taxon>Omphalotaceae</taxon>
        <taxon>Marasmiellus</taxon>
    </lineage>
</organism>
<proteinExistence type="predicted"/>